<evidence type="ECO:0000256" key="4">
    <source>
        <dbReference type="ARBA" id="ARBA00022980"/>
    </source>
</evidence>
<dbReference type="GO" id="GO:0006412">
    <property type="term" value="P:translation"/>
    <property type="evidence" value="ECO:0007669"/>
    <property type="project" value="UniProtKB-UniRule"/>
</dbReference>
<proteinExistence type="inferred from homology"/>
<dbReference type="Gene3D" id="3.90.470.10">
    <property type="entry name" value="Ribosomal protein L22/L17"/>
    <property type="match status" value="1"/>
</dbReference>
<keyword evidence="2 7" id="KW-0699">rRNA-binding</keyword>
<evidence type="ECO:0000256" key="3">
    <source>
        <dbReference type="ARBA" id="ARBA00022884"/>
    </source>
</evidence>
<comment type="caution">
    <text evidence="12">The sequence shown here is derived from an EMBL/GenBank/DDBJ whole genome shotgun (WGS) entry which is preliminary data.</text>
</comment>
<dbReference type="GO" id="GO:0019843">
    <property type="term" value="F:rRNA binding"/>
    <property type="evidence" value="ECO:0007669"/>
    <property type="project" value="UniProtKB-UniRule"/>
</dbReference>
<evidence type="ECO:0000256" key="2">
    <source>
        <dbReference type="ARBA" id="ARBA00022730"/>
    </source>
</evidence>
<comment type="subunit">
    <text evidence="7 9">Part of the 50S ribosomal subunit.</text>
</comment>
<keyword evidence="5 7" id="KW-0687">Ribonucleoprotein</keyword>
<dbReference type="PANTHER" id="PTHR13501">
    <property type="entry name" value="CHLOROPLAST 50S RIBOSOMAL PROTEIN L22-RELATED"/>
    <property type="match status" value="1"/>
</dbReference>
<evidence type="ECO:0000313" key="12">
    <source>
        <dbReference type="EMBL" id="OGZ65695.1"/>
    </source>
</evidence>
<evidence type="ECO:0000256" key="6">
    <source>
        <dbReference type="ARBA" id="ARBA00035207"/>
    </source>
</evidence>
<evidence type="ECO:0000256" key="10">
    <source>
        <dbReference type="RuleBase" id="RU004008"/>
    </source>
</evidence>
<keyword evidence="4 7" id="KW-0689">Ribosomal protein</keyword>
<feature type="region of interest" description="Disordered" evidence="11">
    <location>
        <begin position="121"/>
        <end position="154"/>
    </location>
</feature>
<evidence type="ECO:0000256" key="11">
    <source>
        <dbReference type="SAM" id="MobiDB-lite"/>
    </source>
</evidence>
<organism evidence="12 13">
    <name type="scientific">Candidatus Staskawiczbacteria bacterium RIFCSPHIGHO2_01_FULL_36_16</name>
    <dbReference type="NCBI Taxonomy" id="1802200"/>
    <lineage>
        <taxon>Bacteria</taxon>
        <taxon>Candidatus Staskawicziibacteriota</taxon>
    </lineage>
</organism>
<dbReference type="AlphaFoldDB" id="A0A1G2HTD7"/>
<comment type="similarity">
    <text evidence="1 7 8">Belongs to the universal ribosomal protein uL22 family.</text>
</comment>
<evidence type="ECO:0000256" key="9">
    <source>
        <dbReference type="RuleBase" id="RU004006"/>
    </source>
</evidence>
<sequence>MEVKVKLNNLRTAPRKVRLAADLIRGKTLAHAKQILSFTANKSAKNLLKLLNSGAATAKNDFKIDENNLSVFEIFVDEGPKLKRWHPMSRGRAYPITKRTSHITLVLSEINPTINKQAEKKFEKAIKKSKSQTANPKPQTNQKKRNSKSKTKRV</sequence>
<name>A0A1G2HTD7_9BACT</name>
<dbReference type="NCBIfam" id="TIGR01044">
    <property type="entry name" value="rplV_bact"/>
    <property type="match status" value="1"/>
</dbReference>
<accession>A0A1G2HTD7</accession>
<dbReference type="GO" id="GO:0022625">
    <property type="term" value="C:cytosolic large ribosomal subunit"/>
    <property type="evidence" value="ECO:0007669"/>
    <property type="project" value="TreeGrafter"/>
</dbReference>
<evidence type="ECO:0000256" key="8">
    <source>
        <dbReference type="RuleBase" id="RU004005"/>
    </source>
</evidence>
<dbReference type="InterPro" id="IPR036394">
    <property type="entry name" value="Ribosomal_uL22_sf"/>
</dbReference>
<keyword evidence="3 7" id="KW-0694">RNA-binding</keyword>
<dbReference type="Pfam" id="PF00237">
    <property type="entry name" value="Ribosomal_L22"/>
    <property type="match status" value="1"/>
</dbReference>
<dbReference type="SUPFAM" id="SSF54843">
    <property type="entry name" value="Ribosomal protein L22"/>
    <property type="match status" value="1"/>
</dbReference>
<dbReference type="EMBL" id="MHOM01000001">
    <property type="protein sequence ID" value="OGZ65695.1"/>
    <property type="molecule type" value="Genomic_DNA"/>
</dbReference>
<evidence type="ECO:0000256" key="1">
    <source>
        <dbReference type="ARBA" id="ARBA00009451"/>
    </source>
</evidence>
<feature type="compositionally biased region" description="Basic residues" evidence="11">
    <location>
        <begin position="142"/>
        <end position="154"/>
    </location>
</feature>
<comment type="function">
    <text evidence="7 10">This protein binds specifically to 23S rRNA; its binding is stimulated by other ribosomal proteins, e.g., L4, L17, and L20. It is important during the early stages of 50S assembly. It makes multiple contacts with different domains of the 23S rRNA in the assembled 50S subunit and ribosome.</text>
</comment>
<dbReference type="InterPro" id="IPR047867">
    <property type="entry name" value="Ribosomal_uL22_bac/org-type"/>
</dbReference>
<reference evidence="12 13" key="1">
    <citation type="journal article" date="2016" name="Nat. Commun.">
        <title>Thousands of microbial genomes shed light on interconnected biogeochemical processes in an aquifer system.</title>
        <authorList>
            <person name="Anantharaman K."/>
            <person name="Brown C.T."/>
            <person name="Hug L.A."/>
            <person name="Sharon I."/>
            <person name="Castelle C.J."/>
            <person name="Probst A.J."/>
            <person name="Thomas B.C."/>
            <person name="Singh A."/>
            <person name="Wilkins M.J."/>
            <person name="Karaoz U."/>
            <person name="Brodie E.L."/>
            <person name="Williams K.H."/>
            <person name="Hubbard S.S."/>
            <person name="Banfield J.F."/>
        </authorList>
    </citation>
    <scope>NUCLEOTIDE SEQUENCE [LARGE SCALE GENOMIC DNA]</scope>
</reference>
<gene>
    <name evidence="7" type="primary">rplV</name>
    <name evidence="12" type="ORF">A2812_01045</name>
</gene>
<evidence type="ECO:0000256" key="5">
    <source>
        <dbReference type="ARBA" id="ARBA00023274"/>
    </source>
</evidence>
<dbReference type="Proteomes" id="UP000177190">
    <property type="component" value="Unassembled WGS sequence"/>
</dbReference>
<comment type="function">
    <text evidence="7">The globular domain of the protein is located near the polypeptide exit tunnel on the outside of the subunit, while an extended beta-hairpin is found that lines the wall of the exit tunnel in the center of the 70S ribosome.</text>
</comment>
<dbReference type="InterPro" id="IPR001063">
    <property type="entry name" value="Ribosomal_uL22"/>
</dbReference>
<protein>
    <recommendedName>
        <fullName evidence="6 7">Large ribosomal subunit protein uL22</fullName>
    </recommendedName>
</protein>
<evidence type="ECO:0000313" key="13">
    <source>
        <dbReference type="Proteomes" id="UP000177190"/>
    </source>
</evidence>
<evidence type="ECO:0000256" key="7">
    <source>
        <dbReference type="HAMAP-Rule" id="MF_01331"/>
    </source>
</evidence>
<dbReference type="CDD" id="cd00336">
    <property type="entry name" value="Ribosomal_L22"/>
    <property type="match status" value="1"/>
</dbReference>
<dbReference type="HAMAP" id="MF_01331_B">
    <property type="entry name" value="Ribosomal_uL22_B"/>
    <property type="match status" value="1"/>
</dbReference>
<dbReference type="GO" id="GO:0003735">
    <property type="term" value="F:structural constituent of ribosome"/>
    <property type="evidence" value="ECO:0007669"/>
    <property type="project" value="InterPro"/>
</dbReference>
<dbReference type="STRING" id="1802200.A2812_01045"/>
<dbReference type="InterPro" id="IPR005727">
    <property type="entry name" value="Ribosomal_uL22_bac/chlpt-type"/>
</dbReference>
<dbReference type="PANTHER" id="PTHR13501:SF8">
    <property type="entry name" value="LARGE RIBOSOMAL SUBUNIT PROTEIN UL22M"/>
    <property type="match status" value="1"/>
</dbReference>